<keyword evidence="5" id="KW-1185">Reference proteome</keyword>
<protein>
    <submittedName>
        <fullName evidence="4">Zinc-ribbon domain-containing protein</fullName>
    </submittedName>
</protein>
<evidence type="ECO:0000259" key="3">
    <source>
        <dbReference type="Pfam" id="PF13717"/>
    </source>
</evidence>
<proteinExistence type="predicted"/>
<keyword evidence="2" id="KW-1133">Transmembrane helix</keyword>
<dbReference type="RefSeq" id="WP_207448041.1">
    <property type="nucleotide sequence ID" value="NZ_CP061091.1"/>
</dbReference>
<dbReference type="InterPro" id="IPR011723">
    <property type="entry name" value="Znf/thioredoxin_put"/>
</dbReference>
<accession>A0ABS3KDX3</accession>
<gene>
    <name evidence="4" type="ORF">IAI60_13730</name>
</gene>
<organism evidence="4 5">
    <name type="scientific">Roseomonas marmotae</name>
    <dbReference type="NCBI Taxonomy" id="2768161"/>
    <lineage>
        <taxon>Bacteria</taxon>
        <taxon>Pseudomonadati</taxon>
        <taxon>Pseudomonadota</taxon>
        <taxon>Alphaproteobacteria</taxon>
        <taxon>Acetobacterales</taxon>
        <taxon>Roseomonadaceae</taxon>
        <taxon>Roseomonas</taxon>
    </lineage>
</organism>
<keyword evidence="2" id="KW-0812">Transmembrane</keyword>
<dbReference type="EMBL" id="JACTNF010000013">
    <property type="protein sequence ID" value="MBO1075671.1"/>
    <property type="molecule type" value="Genomic_DNA"/>
</dbReference>
<feature type="domain" description="Zinc finger/thioredoxin putative" evidence="3">
    <location>
        <begin position="1"/>
        <end position="39"/>
    </location>
</feature>
<dbReference type="Proteomes" id="UP001518990">
    <property type="component" value="Unassembled WGS sequence"/>
</dbReference>
<feature type="region of interest" description="Disordered" evidence="1">
    <location>
        <begin position="43"/>
        <end position="80"/>
    </location>
</feature>
<evidence type="ECO:0000256" key="2">
    <source>
        <dbReference type="SAM" id="Phobius"/>
    </source>
</evidence>
<dbReference type="Pfam" id="PF13717">
    <property type="entry name" value="Zn_ribbon_4"/>
    <property type="match status" value="1"/>
</dbReference>
<name>A0ABS3KDX3_9PROT</name>
<evidence type="ECO:0000313" key="5">
    <source>
        <dbReference type="Proteomes" id="UP001518990"/>
    </source>
</evidence>
<comment type="caution">
    <text evidence="4">The sequence shown here is derived from an EMBL/GenBank/DDBJ whole genome shotgun (WGS) entry which is preliminary data.</text>
</comment>
<reference evidence="4 5" key="1">
    <citation type="submission" date="2020-09" db="EMBL/GenBank/DDBJ databases">
        <title>Roseomonas.</title>
        <authorList>
            <person name="Zhu W."/>
        </authorList>
    </citation>
    <scope>NUCLEOTIDE SEQUENCE [LARGE SCALE GENOMIC DNA]</scope>
    <source>
        <strain evidence="4 5">1311</strain>
    </source>
</reference>
<feature type="transmembrane region" description="Helical" evidence="2">
    <location>
        <begin position="113"/>
        <end position="135"/>
    </location>
</feature>
<sequence>MRIECPACAAVYEVPDQLLAPKGLVAPRPVRCLRCGNEWQPAAAPEGSAPPAAPPPSAAPLPARSVPPPPRQPPIPREASLAREALLPRGAASPPAPLQAGHAPARATQGRGIVAPLLAWLLSLALLAAAALLLWRYRDAVVAAWPPAARLYGMLSL</sequence>
<feature type="compositionally biased region" description="Pro residues" evidence="1">
    <location>
        <begin position="51"/>
        <end position="76"/>
    </location>
</feature>
<evidence type="ECO:0000256" key="1">
    <source>
        <dbReference type="SAM" id="MobiDB-lite"/>
    </source>
</evidence>
<evidence type="ECO:0000313" key="4">
    <source>
        <dbReference type="EMBL" id="MBO1075671.1"/>
    </source>
</evidence>
<dbReference type="NCBIfam" id="TIGR02098">
    <property type="entry name" value="MJ0042_CXXC"/>
    <property type="match status" value="1"/>
</dbReference>
<keyword evidence="2" id="KW-0472">Membrane</keyword>